<dbReference type="AlphaFoldDB" id="A0A2U1U9C2"/>
<dbReference type="EMBL" id="QDKH01000005">
    <property type="protein sequence ID" value="PWC18259.1"/>
    <property type="molecule type" value="Genomic_DNA"/>
</dbReference>
<evidence type="ECO:0000313" key="2">
    <source>
        <dbReference type="Proteomes" id="UP000296159"/>
    </source>
</evidence>
<comment type="caution">
    <text evidence="1">The sequence shown here is derived from an EMBL/GenBank/DDBJ whole genome shotgun (WGS) entry which is preliminary data.</text>
</comment>
<dbReference type="Pfam" id="PF10809">
    <property type="entry name" value="DUF2732"/>
    <property type="match status" value="1"/>
</dbReference>
<reference evidence="1 2" key="1">
    <citation type="submission" date="2018-04" db="EMBL/GenBank/DDBJ databases">
        <title>Brenneria corticis sp.nov.</title>
        <authorList>
            <person name="Li Y."/>
        </authorList>
    </citation>
    <scope>NUCLEOTIDE SEQUENCE [LARGE SCALE GENOMIC DNA]</scope>
    <source>
        <strain evidence="1 2">CFCC 11842</strain>
    </source>
</reference>
<dbReference type="Proteomes" id="UP000296159">
    <property type="component" value="Unassembled WGS sequence"/>
</dbReference>
<protein>
    <recommendedName>
        <fullName evidence="3">DUF2732 domain-containing protein</fullName>
    </recommendedName>
</protein>
<evidence type="ECO:0008006" key="3">
    <source>
        <dbReference type="Google" id="ProtNLM"/>
    </source>
</evidence>
<sequence>MIRQDKKKRALHSSESLETILANARQEAGKDAAVKISGRLDRLATHAANQGLSAPEIVELLREESEQLNCAGGESWL</sequence>
<proteinExistence type="predicted"/>
<organism evidence="1 2">
    <name type="scientific">Brenneria corticis</name>
    <dbReference type="NCBI Taxonomy" id="2173106"/>
    <lineage>
        <taxon>Bacteria</taxon>
        <taxon>Pseudomonadati</taxon>
        <taxon>Pseudomonadota</taxon>
        <taxon>Gammaproteobacteria</taxon>
        <taxon>Enterobacterales</taxon>
        <taxon>Pectobacteriaceae</taxon>
        <taxon>Brenneria</taxon>
    </lineage>
</organism>
<name>A0A2U1U9C2_9GAMM</name>
<accession>A0A2U1U9C2</accession>
<dbReference type="InterPro" id="IPR020126">
    <property type="entry name" value="DUF2732"/>
</dbReference>
<evidence type="ECO:0000313" key="1">
    <source>
        <dbReference type="EMBL" id="PWC18259.1"/>
    </source>
</evidence>
<gene>
    <name evidence="1" type="ORF">DDT56_04980</name>
</gene>
<keyword evidence="2" id="KW-1185">Reference proteome</keyword>